<evidence type="ECO:0000313" key="1">
    <source>
        <dbReference type="EMBL" id="KIK22383.1"/>
    </source>
</evidence>
<reference evidence="2" key="2">
    <citation type="submission" date="2015-01" db="EMBL/GenBank/DDBJ databases">
        <title>Evolutionary Origins and Diversification of the Mycorrhizal Mutualists.</title>
        <authorList>
            <consortium name="DOE Joint Genome Institute"/>
            <consortium name="Mycorrhizal Genomics Consortium"/>
            <person name="Kohler A."/>
            <person name="Kuo A."/>
            <person name="Nagy L.G."/>
            <person name="Floudas D."/>
            <person name="Copeland A."/>
            <person name="Barry K.W."/>
            <person name="Cichocki N."/>
            <person name="Veneault-Fourrey C."/>
            <person name="LaButti K."/>
            <person name="Lindquist E.A."/>
            <person name="Lipzen A."/>
            <person name="Lundell T."/>
            <person name="Morin E."/>
            <person name="Murat C."/>
            <person name="Riley R."/>
            <person name="Ohm R."/>
            <person name="Sun H."/>
            <person name="Tunlid A."/>
            <person name="Henrissat B."/>
            <person name="Grigoriev I.V."/>
            <person name="Hibbett D.S."/>
            <person name="Martin F."/>
        </authorList>
    </citation>
    <scope>NUCLEOTIDE SEQUENCE [LARGE SCALE GENOMIC DNA]</scope>
    <source>
        <strain evidence="2">441</strain>
    </source>
</reference>
<dbReference type="EMBL" id="KN833740">
    <property type="protein sequence ID" value="KIK22383.1"/>
    <property type="molecule type" value="Genomic_DNA"/>
</dbReference>
<evidence type="ECO:0000313" key="2">
    <source>
        <dbReference type="Proteomes" id="UP000054018"/>
    </source>
</evidence>
<organism evidence="1 2">
    <name type="scientific">Pisolithus microcarpus 441</name>
    <dbReference type="NCBI Taxonomy" id="765257"/>
    <lineage>
        <taxon>Eukaryota</taxon>
        <taxon>Fungi</taxon>
        <taxon>Dikarya</taxon>
        <taxon>Basidiomycota</taxon>
        <taxon>Agaricomycotina</taxon>
        <taxon>Agaricomycetes</taxon>
        <taxon>Agaricomycetidae</taxon>
        <taxon>Boletales</taxon>
        <taxon>Sclerodermatineae</taxon>
        <taxon>Pisolithaceae</taxon>
        <taxon>Pisolithus</taxon>
    </lineage>
</organism>
<keyword evidence="2" id="KW-1185">Reference proteome</keyword>
<protein>
    <submittedName>
        <fullName evidence="1">Uncharacterized protein</fullName>
    </submittedName>
</protein>
<reference evidence="1 2" key="1">
    <citation type="submission" date="2014-04" db="EMBL/GenBank/DDBJ databases">
        <authorList>
            <consortium name="DOE Joint Genome Institute"/>
            <person name="Kuo A."/>
            <person name="Kohler A."/>
            <person name="Costa M.D."/>
            <person name="Nagy L.G."/>
            <person name="Floudas D."/>
            <person name="Copeland A."/>
            <person name="Barry K.W."/>
            <person name="Cichocki N."/>
            <person name="Veneault-Fourrey C."/>
            <person name="LaButti K."/>
            <person name="Lindquist E.A."/>
            <person name="Lipzen A."/>
            <person name="Lundell T."/>
            <person name="Morin E."/>
            <person name="Murat C."/>
            <person name="Sun H."/>
            <person name="Tunlid A."/>
            <person name="Henrissat B."/>
            <person name="Grigoriev I.V."/>
            <person name="Hibbett D.S."/>
            <person name="Martin F."/>
            <person name="Nordberg H.P."/>
            <person name="Cantor M.N."/>
            <person name="Hua S.X."/>
        </authorList>
    </citation>
    <scope>NUCLEOTIDE SEQUENCE [LARGE SCALE GENOMIC DNA]</scope>
    <source>
        <strain evidence="1 2">441</strain>
    </source>
</reference>
<gene>
    <name evidence="1" type="ORF">PISMIDRAFT_680421</name>
</gene>
<accession>A0A0C9ZRL5</accession>
<sequence length="81" mass="9324">MLFRLSLSCLLAKSVTFFLQGVTGRARRNSRCFSRLRRKGFWPSMWGSILKCLSLFLQISSCTEVHLENEKPPSPSRERSS</sequence>
<dbReference type="HOGENOM" id="CLU_2574789_0_0_1"/>
<proteinExistence type="predicted"/>
<dbReference type="Proteomes" id="UP000054018">
    <property type="component" value="Unassembled WGS sequence"/>
</dbReference>
<dbReference type="AlphaFoldDB" id="A0A0C9ZRL5"/>
<name>A0A0C9ZRL5_9AGAM</name>